<dbReference type="InterPro" id="IPR008928">
    <property type="entry name" value="6-hairpin_glycosidase_sf"/>
</dbReference>
<dbReference type="Proteomes" id="UP001589793">
    <property type="component" value="Unassembled WGS sequence"/>
</dbReference>
<name>A0ABV6RGQ4_9MICO</name>
<dbReference type="PANTHER" id="PTHR31047">
    <property type="entry name" value="MEIOTICALLY UP-REGULATED GENE 157 PROTEIN"/>
    <property type="match status" value="1"/>
</dbReference>
<sequence>MTTTRPAAARTPYAVDPQIVGLIGEQADRIRAVSGDRIGDMVQEALLRTLTDTITVGADGSAFVITGDIPAMWMRDSTTQLTPYLRLLGRSEPLADLVASVVRRQFTCLGHDTYANAFNDGPTDGHHEPRDLCKDPHVWEQKYEIDSLAYPIVLAHALWRATGRTDVFDEGSHDVLRRVVAQLRLEQRHENSSYRFVRPSPLPTESLVRDGLGSPVGFTGMTWSGFRPSDDACTFHYNVPGNLLAAQALRALAEISAEVHADQALADTALSLSAELVAGVAEHGIVEGPDGARIYAYEVDGLGGQLLMDDANTPSLLALPLFAPDVLDPAVYEATRRFVLSPANPFFFSGPVAEGVGSPHTLPEYIWPIGLAVQALTGPAEDRPRLLELIAATDGGTGRIHESFHTADPTLFSRPWFSWADSMFCELALQVADDADAA</sequence>
<dbReference type="Pfam" id="PF06824">
    <property type="entry name" value="Glyco_hydro_125"/>
    <property type="match status" value="1"/>
</dbReference>
<protein>
    <submittedName>
        <fullName evidence="1">Glycoside hydrolase family 125 protein</fullName>
    </submittedName>
</protein>
<reference evidence="1 2" key="1">
    <citation type="submission" date="2024-09" db="EMBL/GenBank/DDBJ databases">
        <authorList>
            <person name="Sun Q."/>
            <person name="Mori K."/>
        </authorList>
    </citation>
    <scope>NUCLEOTIDE SEQUENCE [LARGE SCALE GENOMIC DNA]</scope>
    <source>
        <strain evidence="1 2">CICC 10874</strain>
    </source>
</reference>
<dbReference type="InterPro" id="IPR012341">
    <property type="entry name" value="6hp_glycosidase-like_sf"/>
</dbReference>
<dbReference type="PANTHER" id="PTHR31047:SF0">
    <property type="entry name" value="MEIOTICALLY UP-REGULATED GENE 157 PROTEIN"/>
    <property type="match status" value="1"/>
</dbReference>
<dbReference type="PIRSF" id="PIRSF028846">
    <property type="entry name" value="UCP028846"/>
    <property type="match status" value="1"/>
</dbReference>
<evidence type="ECO:0000313" key="1">
    <source>
        <dbReference type="EMBL" id="MFC0676165.1"/>
    </source>
</evidence>
<dbReference type="RefSeq" id="WP_376983214.1">
    <property type="nucleotide sequence ID" value="NZ_JBHLSV010000045.1"/>
</dbReference>
<dbReference type="GO" id="GO:0016787">
    <property type="term" value="F:hydrolase activity"/>
    <property type="evidence" value="ECO:0007669"/>
    <property type="project" value="UniProtKB-KW"/>
</dbReference>
<gene>
    <name evidence="1" type="ORF">ACFFF6_19630</name>
</gene>
<dbReference type="SMART" id="SM01149">
    <property type="entry name" value="DUF1237"/>
    <property type="match status" value="1"/>
</dbReference>
<organism evidence="1 2">
    <name type="scientific">Brachybacterium hainanense</name>
    <dbReference type="NCBI Taxonomy" id="1541174"/>
    <lineage>
        <taxon>Bacteria</taxon>
        <taxon>Bacillati</taxon>
        <taxon>Actinomycetota</taxon>
        <taxon>Actinomycetes</taxon>
        <taxon>Micrococcales</taxon>
        <taxon>Dermabacteraceae</taxon>
        <taxon>Brachybacterium</taxon>
    </lineage>
</organism>
<keyword evidence="2" id="KW-1185">Reference proteome</keyword>
<dbReference type="Gene3D" id="1.50.10.10">
    <property type="match status" value="1"/>
</dbReference>
<proteinExistence type="predicted"/>
<evidence type="ECO:0000313" key="2">
    <source>
        <dbReference type="Proteomes" id="UP001589793"/>
    </source>
</evidence>
<dbReference type="InterPro" id="IPR008313">
    <property type="entry name" value="GH125"/>
</dbReference>
<dbReference type="SUPFAM" id="SSF48208">
    <property type="entry name" value="Six-hairpin glycosidases"/>
    <property type="match status" value="1"/>
</dbReference>
<dbReference type="EMBL" id="JBHLSV010000045">
    <property type="protein sequence ID" value="MFC0676165.1"/>
    <property type="molecule type" value="Genomic_DNA"/>
</dbReference>
<comment type="caution">
    <text evidence="1">The sequence shown here is derived from an EMBL/GenBank/DDBJ whole genome shotgun (WGS) entry which is preliminary data.</text>
</comment>
<accession>A0ABV6RGQ4</accession>
<keyword evidence="1" id="KW-0378">Hydrolase</keyword>